<dbReference type="AlphaFoldDB" id="A0A2M7RJT8"/>
<keyword evidence="1" id="KW-0813">Transport</keyword>
<dbReference type="InterPro" id="IPR003593">
    <property type="entry name" value="AAA+_ATPase"/>
</dbReference>
<dbReference type="Pfam" id="PF00005">
    <property type="entry name" value="ABC_tran"/>
    <property type="match status" value="1"/>
</dbReference>
<dbReference type="GO" id="GO:0022857">
    <property type="term" value="F:transmembrane transporter activity"/>
    <property type="evidence" value="ECO:0007669"/>
    <property type="project" value="TreeGrafter"/>
</dbReference>
<dbReference type="GO" id="GO:0016887">
    <property type="term" value="F:ATP hydrolysis activity"/>
    <property type="evidence" value="ECO:0007669"/>
    <property type="project" value="InterPro"/>
</dbReference>
<gene>
    <name evidence="6" type="ORF">COY66_02275</name>
</gene>
<evidence type="ECO:0000256" key="2">
    <source>
        <dbReference type="ARBA" id="ARBA00022741"/>
    </source>
</evidence>
<dbReference type="GO" id="GO:0005524">
    <property type="term" value="F:ATP binding"/>
    <property type="evidence" value="ECO:0007669"/>
    <property type="project" value="UniProtKB-KW"/>
</dbReference>
<dbReference type="Proteomes" id="UP000230779">
    <property type="component" value="Unassembled WGS sequence"/>
</dbReference>
<dbReference type="SUPFAM" id="SSF52540">
    <property type="entry name" value="P-loop containing nucleoside triphosphate hydrolases"/>
    <property type="match status" value="1"/>
</dbReference>
<dbReference type="GO" id="GO:0098796">
    <property type="term" value="C:membrane protein complex"/>
    <property type="evidence" value="ECO:0007669"/>
    <property type="project" value="UniProtKB-ARBA"/>
</dbReference>
<dbReference type="InterPro" id="IPR027417">
    <property type="entry name" value="P-loop_NTPase"/>
</dbReference>
<evidence type="ECO:0000256" key="3">
    <source>
        <dbReference type="ARBA" id="ARBA00022840"/>
    </source>
</evidence>
<dbReference type="Gene3D" id="3.40.50.300">
    <property type="entry name" value="P-loop containing nucleotide triphosphate hydrolases"/>
    <property type="match status" value="1"/>
</dbReference>
<dbReference type="CDD" id="cd03255">
    <property type="entry name" value="ABC_MJ0796_LolCDE_FtsE"/>
    <property type="match status" value="1"/>
</dbReference>
<dbReference type="FunFam" id="3.40.50.300:FF:000032">
    <property type="entry name" value="Export ABC transporter ATP-binding protein"/>
    <property type="match status" value="1"/>
</dbReference>
<evidence type="ECO:0000313" key="7">
    <source>
        <dbReference type="Proteomes" id="UP000230779"/>
    </source>
</evidence>
<dbReference type="GO" id="GO:0005886">
    <property type="term" value="C:plasma membrane"/>
    <property type="evidence" value="ECO:0007669"/>
    <property type="project" value="TreeGrafter"/>
</dbReference>
<evidence type="ECO:0000313" key="6">
    <source>
        <dbReference type="EMBL" id="PIY96974.1"/>
    </source>
</evidence>
<dbReference type="EMBL" id="PFMD01000024">
    <property type="protein sequence ID" value="PIY96974.1"/>
    <property type="molecule type" value="Genomic_DNA"/>
</dbReference>
<dbReference type="PANTHER" id="PTHR24220">
    <property type="entry name" value="IMPORT ATP-BINDING PROTEIN"/>
    <property type="match status" value="1"/>
</dbReference>
<dbReference type="PROSITE" id="PS50893">
    <property type="entry name" value="ABC_TRANSPORTER_2"/>
    <property type="match status" value="1"/>
</dbReference>
<reference evidence="6 7" key="1">
    <citation type="submission" date="2017-09" db="EMBL/GenBank/DDBJ databases">
        <title>Depth-based differentiation of microbial function through sediment-hosted aquifers and enrichment of novel symbionts in the deep terrestrial subsurface.</title>
        <authorList>
            <person name="Probst A.J."/>
            <person name="Ladd B."/>
            <person name="Jarett J.K."/>
            <person name="Geller-Mcgrath D.E."/>
            <person name="Sieber C.M."/>
            <person name="Emerson J.B."/>
            <person name="Anantharaman K."/>
            <person name="Thomas B.C."/>
            <person name="Malmstrom R."/>
            <person name="Stieglmeier M."/>
            <person name="Klingl A."/>
            <person name="Woyke T."/>
            <person name="Ryan C.M."/>
            <person name="Banfield J.F."/>
        </authorList>
    </citation>
    <scope>NUCLEOTIDE SEQUENCE [LARGE SCALE GENOMIC DNA]</scope>
    <source>
        <strain evidence="6">CG_4_10_14_0_8_um_filter_42_10</strain>
    </source>
</reference>
<keyword evidence="3 6" id="KW-0067">ATP-binding</keyword>
<dbReference type="InterPro" id="IPR017871">
    <property type="entry name" value="ABC_transporter-like_CS"/>
</dbReference>
<protein>
    <submittedName>
        <fullName evidence="6">Macrolide ABC transporter ATP-binding protein</fullName>
    </submittedName>
</protein>
<feature type="compositionally biased region" description="Polar residues" evidence="4">
    <location>
        <begin position="35"/>
        <end position="53"/>
    </location>
</feature>
<feature type="compositionally biased region" description="Low complexity" evidence="4">
    <location>
        <begin position="14"/>
        <end position="24"/>
    </location>
</feature>
<dbReference type="InterPro" id="IPR017911">
    <property type="entry name" value="MacB-like_ATP-bd"/>
</dbReference>
<dbReference type="InterPro" id="IPR015854">
    <property type="entry name" value="ABC_transpr_LolD-like"/>
</dbReference>
<feature type="region of interest" description="Disordered" evidence="4">
    <location>
        <begin position="1"/>
        <end position="53"/>
    </location>
</feature>
<evidence type="ECO:0000259" key="5">
    <source>
        <dbReference type="PROSITE" id="PS50893"/>
    </source>
</evidence>
<proteinExistence type="predicted"/>
<dbReference type="PROSITE" id="PS00211">
    <property type="entry name" value="ABC_TRANSPORTER_1"/>
    <property type="match status" value="1"/>
</dbReference>
<feature type="domain" description="ABC transporter" evidence="5">
    <location>
        <begin position="61"/>
        <end position="287"/>
    </location>
</feature>
<sequence>MVNGENLKAKKNSKNGNGKQNGKQNGEKKSNNNSAEQVKTVNSFDTETKNNAGSDKRKPIIELVHVNKSFQVGKNLIPVLKDINVKIYEREFIIILGPSGSGKSTLLNTLLGLEYPTSGKVIIRGEDITKKSPNKLAKFRYNNFGIIFQKADWIRSLNVLQNVVLPLAINNISKKERLEKAWYRLREMGVDDHANYAPTSLSGGQQQKVCVARALTSNPPILVADEPTGNLDTESATKVMEFFKNLNERLRKTLLMVTHNIDYVTYGSRTIYIRDGKIVEGSNSFKA</sequence>
<name>A0A2M7RJT8_9BACT</name>
<dbReference type="PANTHER" id="PTHR24220:SF86">
    <property type="entry name" value="ABC TRANSPORTER ABCH.1"/>
    <property type="match status" value="1"/>
</dbReference>
<dbReference type="SMART" id="SM00382">
    <property type="entry name" value="AAA"/>
    <property type="match status" value="1"/>
</dbReference>
<keyword evidence="2" id="KW-0547">Nucleotide-binding</keyword>
<accession>A0A2M7RJT8</accession>
<dbReference type="InterPro" id="IPR003439">
    <property type="entry name" value="ABC_transporter-like_ATP-bd"/>
</dbReference>
<evidence type="ECO:0000256" key="1">
    <source>
        <dbReference type="ARBA" id="ARBA00022448"/>
    </source>
</evidence>
<comment type="caution">
    <text evidence="6">The sequence shown here is derived from an EMBL/GenBank/DDBJ whole genome shotgun (WGS) entry which is preliminary data.</text>
</comment>
<organism evidence="6 7">
    <name type="scientific">Candidatus Kerfeldbacteria bacterium CG_4_10_14_0_8_um_filter_42_10</name>
    <dbReference type="NCBI Taxonomy" id="2014248"/>
    <lineage>
        <taxon>Bacteria</taxon>
        <taxon>Candidatus Kerfeldiibacteriota</taxon>
    </lineage>
</organism>
<evidence type="ECO:0000256" key="4">
    <source>
        <dbReference type="SAM" id="MobiDB-lite"/>
    </source>
</evidence>